<dbReference type="InterPro" id="IPR001296">
    <property type="entry name" value="Glyco_trans_1"/>
</dbReference>
<dbReference type="EC" id="2.4.-.-" evidence="4"/>
<keyword evidence="5" id="KW-1185">Reference proteome</keyword>
<evidence type="ECO:0000313" key="5">
    <source>
        <dbReference type="Proteomes" id="UP001268683"/>
    </source>
</evidence>
<dbReference type="Pfam" id="PF00534">
    <property type="entry name" value="Glycos_transf_1"/>
    <property type="match status" value="1"/>
</dbReference>
<proteinExistence type="predicted"/>
<dbReference type="SUPFAM" id="SSF53756">
    <property type="entry name" value="UDP-Glycosyltransferase/glycogen phosphorylase"/>
    <property type="match status" value="1"/>
</dbReference>
<dbReference type="GO" id="GO:0016757">
    <property type="term" value="F:glycosyltransferase activity"/>
    <property type="evidence" value="ECO:0007669"/>
    <property type="project" value="UniProtKB-KW"/>
</dbReference>
<dbReference type="PANTHER" id="PTHR46401">
    <property type="entry name" value="GLYCOSYLTRANSFERASE WBBK-RELATED"/>
    <property type="match status" value="1"/>
</dbReference>
<accession>A0AA52EGE0</accession>
<organism evidence="4 5">
    <name type="scientific">Temperatibacter marinus</name>
    <dbReference type="NCBI Taxonomy" id="1456591"/>
    <lineage>
        <taxon>Bacteria</taxon>
        <taxon>Pseudomonadati</taxon>
        <taxon>Pseudomonadota</taxon>
        <taxon>Alphaproteobacteria</taxon>
        <taxon>Kordiimonadales</taxon>
        <taxon>Temperatibacteraceae</taxon>
        <taxon>Temperatibacter</taxon>
    </lineage>
</organism>
<dbReference type="Gene3D" id="3.40.50.2000">
    <property type="entry name" value="Glycogen Phosphorylase B"/>
    <property type="match status" value="1"/>
</dbReference>
<evidence type="ECO:0000259" key="2">
    <source>
        <dbReference type="Pfam" id="PF00534"/>
    </source>
</evidence>
<protein>
    <submittedName>
        <fullName evidence="4">Glycosyltransferase</fullName>
        <ecNumber evidence="4">2.4.-.-</ecNumber>
    </submittedName>
</protein>
<name>A0AA52EGE0_9PROT</name>
<dbReference type="AlphaFoldDB" id="A0AA52EGE0"/>
<dbReference type="EMBL" id="CP123872">
    <property type="protein sequence ID" value="WND03193.1"/>
    <property type="molecule type" value="Genomic_DNA"/>
</dbReference>
<keyword evidence="4" id="KW-0328">Glycosyltransferase</keyword>
<dbReference type="GO" id="GO:0009103">
    <property type="term" value="P:lipopolysaccharide biosynthetic process"/>
    <property type="evidence" value="ECO:0007669"/>
    <property type="project" value="TreeGrafter"/>
</dbReference>
<evidence type="ECO:0000313" key="4">
    <source>
        <dbReference type="EMBL" id="WND03193.1"/>
    </source>
</evidence>
<feature type="domain" description="Glycosyl transferase family 4" evidence="3">
    <location>
        <begin position="6"/>
        <end position="163"/>
    </location>
</feature>
<dbReference type="InterPro" id="IPR022623">
    <property type="entry name" value="Glyco_trans_4"/>
</dbReference>
<sequence>MRVATLNTNKQKTSLETRTFKPHREASKDIHPSLHASENAVLMGQAAYGALTNFKKSGFEPDIILSHSGWGSSLFAKDVFPKAKLLNYYEWYYHCHGGDGEFVAQKRFDANSELRIRMKNTPILHDIAAQDWGQCPTYFQQSMIPEKFRSEISVIHDGVDTQFFTPNPDIVLNVNGKKFTKEDEIITYIARGMEDYRGFRQFMEAVSEIQKMRPKAHVMVLGQDRVAYGSQRPDGKGLKNWAFENFEYDHDRLHFFGNQPLEFLLQMIRISKVHVYLTAPFVLSWSLLETMATEALIVASDTAPVLEVIKDNHNGLLVPFFEVDKLIEKINYALDNQDALKEIRQNARKTILMSYDKNDLLPLYRDLIHKVEAGERPSTHYTYKNI</sequence>
<dbReference type="PANTHER" id="PTHR46401:SF2">
    <property type="entry name" value="GLYCOSYLTRANSFERASE WBBK-RELATED"/>
    <property type="match status" value="1"/>
</dbReference>
<dbReference type="KEGG" id="tmk:QGN29_02275"/>
<evidence type="ECO:0000259" key="3">
    <source>
        <dbReference type="Pfam" id="PF12000"/>
    </source>
</evidence>
<dbReference type="Proteomes" id="UP001268683">
    <property type="component" value="Chromosome"/>
</dbReference>
<dbReference type="Pfam" id="PF12000">
    <property type="entry name" value="Glyco_trans_4_3"/>
    <property type="match status" value="1"/>
</dbReference>
<reference evidence="4" key="1">
    <citation type="submission" date="2023-04" db="EMBL/GenBank/DDBJ databases">
        <title>Complete genome sequence of Temperatibacter marinus.</title>
        <authorList>
            <person name="Rong J.-C."/>
            <person name="Yi M.-L."/>
            <person name="Zhao Q."/>
        </authorList>
    </citation>
    <scope>NUCLEOTIDE SEQUENCE</scope>
    <source>
        <strain evidence="4">NBRC 110045</strain>
    </source>
</reference>
<gene>
    <name evidence="4" type="ORF">QGN29_02275</name>
</gene>
<evidence type="ECO:0000256" key="1">
    <source>
        <dbReference type="ARBA" id="ARBA00022679"/>
    </source>
</evidence>
<feature type="domain" description="Glycosyl transferase family 1" evidence="2">
    <location>
        <begin position="179"/>
        <end position="349"/>
    </location>
</feature>
<keyword evidence="1 4" id="KW-0808">Transferase</keyword>
<dbReference type="RefSeq" id="WP_310799042.1">
    <property type="nucleotide sequence ID" value="NZ_CP123872.1"/>
</dbReference>